<dbReference type="Proteomes" id="UP001180020">
    <property type="component" value="Unassembled WGS sequence"/>
</dbReference>
<accession>A0AAV9D6K2</accession>
<organism evidence="1 2">
    <name type="scientific">Acorus calamus</name>
    <name type="common">Sweet flag</name>
    <dbReference type="NCBI Taxonomy" id="4465"/>
    <lineage>
        <taxon>Eukaryota</taxon>
        <taxon>Viridiplantae</taxon>
        <taxon>Streptophyta</taxon>
        <taxon>Embryophyta</taxon>
        <taxon>Tracheophyta</taxon>
        <taxon>Spermatophyta</taxon>
        <taxon>Magnoliopsida</taxon>
        <taxon>Liliopsida</taxon>
        <taxon>Acoraceae</taxon>
        <taxon>Acorus</taxon>
    </lineage>
</organism>
<proteinExistence type="predicted"/>
<name>A0AAV9D6K2_ACOCL</name>
<protein>
    <recommendedName>
        <fullName evidence="3">Reverse transcriptase domain-containing protein</fullName>
    </recommendedName>
</protein>
<comment type="caution">
    <text evidence="1">The sequence shown here is derived from an EMBL/GenBank/DDBJ whole genome shotgun (WGS) entry which is preliminary data.</text>
</comment>
<evidence type="ECO:0000313" key="2">
    <source>
        <dbReference type="Proteomes" id="UP001180020"/>
    </source>
</evidence>
<reference evidence="1" key="2">
    <citation type="submission" date="2023-06" db="EMBL/GenBank/DDBJ databases">
        <authorList>
            <person name="Ma L."/>
            <person name="Liu K.-W."/>
            <person name="Li Z."/>
            <person name="Hsiao Y.-Y."/>
            <person name="Qi Y."/>
            <person name="Fu T."/>
            <person name="Tang G."/>
            <person name="Zhang D."/>
            <person name="Sun W.-H."/>
            <person name="Liu D.-K."/>
            <person name="Li Y."/>
            <person name="Chen G.-Z."/>
            <person name="Liu X.-D."/>
            <person name="Liao X.-Y."/>
            <person name="Jiang Y.-T."/>
            <person name="Yu X."/>
            <person name="Hao Y."/>
            <person name="Huang J."/>
            <person name="Zhao X.-W."/>
            <person name="Ke S."/>
            <person name="Chen Y.-Y."/>
            <person name="Wu W.-L."/>
            <person name="Hsu J.-L."/>
            <person name="Lin Y.-F."/>
            <person name="Huang M.-D."/>
            <person name="Li C.-Y."/>
            <person name="Huang L."/>
            <person name="Wang Z.-W."/>
            <person name="Zhao X."/>
            <person name="Zhong W.-Y."/>
            <person name="Peng D.-H."/>
            <person name="Ahmad S."/>
            <person name="Lan S."/>
            <person name="Zhang J.-S."/>
            <person name="Tsai W.-C."/>
            <person name="Van De Peer Y."/>
            <person name="Liu Z.-J."/>
        </authorList>
    </citation>
    <scope>NUCLEOTIDE SEQUENCE</scope>
    <source>
        <strain evidence="1">CP</strain>
        <tissue evidence="1">Leaves</tissue>
    </source>
</reference>
<dbReference type="AlphaFoldDB" id="A0AAV9D6K2"/>
<dbReference type="PANTHER" id="PTHR33116:SF80">
    <property type="entry name" value="REVERSE TRANSCRIPTASE ZINC-BINDING DOMAIN-CONTAINING PROTEIN"/>
    <property type="match status" value="1"/>
</dbReference>
<evidence type="ECO:0000313" key="1">
    <source>
        <dbReference type="EMBL" id="KAK1296359.1"/>
    </source>
</evidence>
<evidence type="ECO:0008006" key="3">
    <source>
        <dbReference type="Google" id="ProtNLM"/>
    </source>
</evidence>
<gene>
    <name evidence="1" type="ORF">QJS10_CPB15g00771</name>
</gene>
<sequence length="137" mass="15606">MQGFSLILEDAMAQGRIGRFIQSPLNISHLCFADDLILFTDKFPVRYLGVPLFPGALTHSMCAPLIDKLRFRIQAWSGHMLSKAGKLELIKSVLLSFCHFWTSGFSLPKHTIHTMEKIIRRFLWACGDTSSKQHQED</sequence>
<reference evidence="1" key="1">
    <citation type="journal article" date="2023" name="Nat. Commun.">
        <title>Diploid and tetraploid genomes of Acorus and the evolution of monocots.</title>
        <authorList>
            <person name="Ma L."/>
            <person name="Liu K.W."/>
            <person name="Li Z."/>
            <person name="Hsiao Y.Y."/>
            <person name="Qi Y."/>
            <person name="Fu T."/>
            <person name="Tang G.D."/>
            <person name="Zhang D."/>
            <person name="Sun W.H."/>
            <person name="Liu D.K."/>
            <person name="Li Y."/>
            <person name="Chen G.Z."/>
            <person name="Liu X.D."/>
            <person name="Liao X.Y."/>
            <person name="Jiang Y.T."/>
            <person name="Yu X."/>
            <person name="Hao Y."/>
            <person name="Huang J."/>
            <person name="Zhao X.W."/>
            <person name="Ke S."/>
            <person name="Chen Y.Y."/>
            <person name="Wu W.L."/>
            <person name="Hsu J.L."/>
            <person name="Lin Y.F."/>
            <person name="Huang M.D."/>
            <person name="Li C.Y."/>
            <person name="Huang L."/>
            <person name="Wang Z.W."/>
            <person name="Zhao X."/>
            <person name="Zhong W.Y."/>
            <person name="Peng D.H."/>
            <person name="Ahmad S."/>
            <person name="Lan S."/>
            <person name="Zhang J.S."/>
            <person name="Tsai W.C."/>
            <person name="Van de Peer Y."/>
            <person name="Liu Z.J."/>
        </authorList>
    </citation>
    <scope>NUCLEOTIDE SEQUENCE</scope>
    <source>
        <strain evidence="1">CP</strain>
    </source>
</reference>
<dbReference type="PANTHER" id="PTHR33116">
    <property type="entry name" value="REVERSE TRANSCRIPTASE ZINC-BINDING DOMAIN-CONTAINING PROTEIN-RELATED-RELATED"/>
    <property type="match status" value="1"/>
</dbReference>
<keyword evidence="2" id="KW-1185">Reference proteome</keyword>
<dbReference type="EMBL" id="JAUJYO010000015">
    <property type="protein sequence ID" value="KAK1296359.1"/>
    <property type="molecule type" value="Genomic_DNA"/>
</dbReference>